<comment type="function">
    <text evidence="1">Catalyzes the cleavage of 5-oxoproline to form L-glutamate coupled to the hydrolysis of ATP to ADP and inorganic phosphate.</text>
</comment>
<dbReference type="Proteomes" id="UP000247485">
    <property type="component" value="Unassembled WGS sequence"/>
</dbReference>
<dbReference type="PANTHER" id="PTHR30292">
    <property type="entry name" value="UNCHARACTERIZED PROTEIN YBGL-RELATED"/>
    <property type="match status" value="1"/>
</dbReference>
<dbReference type="PANTHER" id="PTHR30292:SF0">
    <property type="entry name" value="5-OXOPROLINASE SUBUNIT A"/>
    <property type="match status" value="1"/>
</dbReference>
<evidence type="ECO:0000256" key="1">
    <source>
        <dbReference type="HAMAP-Rule" id="MF_00691"/>
    </source>
</evidence>
<dbReference type="AlphaFoldDB" id="A0A318FLN8"/>
<comment type="catalytic activity">
    <reaction evidence="1">
        <text>5-oxo-L-proline + ATP + 2 H2O = L-glutamate + ADP + phosphate + H(+)</text>
        <dbReference type="Rhea" id="RHEA:10348"/>
        <dbReference type="ChEBI" id="CHEBI:15377"/>
        <dbReference type="ChEBI" id="CHEBI:15378"/>
        <dbReference type="ChEBI" id="CHEBI:29985"/>
        <dbReference type="ChEBI" id="CHEBI:30616"/>
        <dbReference type="ChEBI" id="CHEBI:43474"/>
        <dbReference type="ChEBI" id="CHEBI:58402"/>
        <dbReference type="ChEBI" id="CHEBI:456216"/>
        <dbReference type="EC" id="3.5.2.9"/>
    </reaction>
</comment>
<proteinExistence type="inferred from homology"/>
<dbReference type="NCBIfam" id="NF003814">
    <property type="entry name" value="PRK05406.1-3"/>
    <property type="match status" value="1"/>
</dbReference>
<dbReference type="SUPFAM" id="SSF88713">
    <property type="entry name" value="Glycoside hydrolase/deacetylase"/>
    <property type="match status" value="1"/>
</dbReference>
<evidence type="ECO:0000313" key="3">
    <source>
        <dbReference type="Proteomes" id="UP000247485"/>
    </source>
</evidence>
<sequence>MQEVDLNSDLGESFGQFSVGDDEAMLDLVTSANVACGFHAGDALVMHRTITHARARGLDVGAHPGFLDLWGFGRRTITGDSPADVGKMVVYQLGAMQAMARVCGHMMTHVKLHGAMATQAFTDDALSEAIVSAILAVDRQLVLVTTPHNATERAARKAGLRVACEVFADRSYGENGLTLPRHLPDAIIHDPERAASRALQMIEEQAIRTISGVKIPMPVHTLCVHGDNPQGVAIARTLRERLTAAGVVIRPLSQLSHL</sequence>
<dbReference type="InterPro" id="IPR011330">
    <property type="entry name" value="Glyco_hydro/deAcase_b/a-brl"/>
</dbReference>
<comment type="subunit">
    <text evidence="1">Forms a complex composed of PxpA, PxpB and PxpC.</text>
</comment>
<dbReference type="EMBL" id="QJJG01000013">
    <property type="protein sequence ID" value="PXW42922.1"/>
    <property type="molecule type" value="Genomic_DNA"/>
</dbReference>
<dbReference type="RefSeq" id="WP_110275514.1">
    <property type="nucleotide sequence ID" value="NZ_QJJG01000013.1"/>
</dbReference>
<dbReference type="NCBIfam" id="NF003816">
    <property type="entry name" value="PRK05406.1-5"/>
    <property type="match status" value="1"/>
</dbReference>
<dbReference type="GO" id="GO:0005975">
    <property type="term" value="P:carbohydrate metabolic process"/>
    <property type="evidence" value="ECO:0007669"/>
    <property type="project" value="InterPro"/>
</dbReference>
<gene>
    <name evidence="1" type="primary">pxpA</name>
    <name evidence="2" type="ORF">DET57_113118</name>
</gene>
<dbReference type="CDD" id="cd10787">
    <property type="entry name" value="LamB_YcsF_like"/>
    <property type="match status" value="1"/>
</dbReference>
<organism evidence="2 3">
    <name type="scientific">Klebsiella oxytoca</name>
    <dbReference type="NCBI Taxonomy" id="571"/>
    <lineage>
        <taxon>Bacteria</taxon>
        <taxon>Pseudomonadati</taxon>
        <taxon>Pseudomonadota</taxon>
        <taxon>Gammaproteobacteria</taxon>
        <taxon>Enterobacterales</taxon>
        <taxon>Enterobacteriaceae</taxon>
        <taxon>Klebsiella/Raoultella group</taxon>
        <taxon>Klebsiella</taxon>
    </lineage>
</organism>
<dbReference type="InterPro" id="IPR005501">
    <property type="entry name" value="LamB/YcsF/PxpA-like"/>
</dbReference>
<accession>A0A318FLN8</accession>
<keyword evidence="1" id="KW-0378">Hydrolase</keyword>
<comment type="similarity">
    <text evidence="1">Belongs to the LamB/PxpA family.</text>
</comment>
<dbReference type="GO" id="GO:0017168">
    <property type="term" value="F:5-oxoprolinase (ATP-hydrolyzing) activity"/>
    <property type="evidence" value="ECO:0007669"/>
    <property type="project" value="UniProtKB-UniRule"/>
</dbReference>
<keyword evidence="1" id="KW-0067">ATP-binding</keyword>
<evidence type="ECO:0000313" key="2">
    <source>
        <dbReference type="EMBL" id="PXW42922.1"/>
    </source>
</evidence>
<dbReference type="GO" id="GO:0005524">
    <property type="term" value="F:ATP binding"/>
    <property type="evidence" value="ECO:0007669"/>
    <property type="project" value="UniProtKB-UniRule"/>
</dbReference>
<dbReference type="Gene3D" id="3.20.20.370">
    <property type="entry name" value="Glycoside hydrolase/deacetylase"/>
    <property type="match status" value="1"/>
</dbReference>
<protein>
    <recommendedName>
        <fullName evidence="1">5-oxoprolinase subunit A</fullName>
        <shortName evidence="1">5-OPase subunit A</shortName>
        <ecNumber evidence="1">3.5.2.9</ecNumber>
    </recommendedName>
    <alternativeName>
        <fullName evidence="1">5-oxoprolinase (ATP-hydrolyzing) subunit A</fullName>
    </alternativeName>
</protein>
<keyword evidence="1" id="KW-0547">Nucleotide-binding</keyword>
<dbReference type="Pfam" id="PF03746">
    <property type="entry name" value="LamB_YcsF"/>
    <property type="match status" value="1"/>
</dbReference>
<name>A0A318FLN8_KLEOX</name>
<comment type="caution">
    <text evidence="2">The sequence shown here is derived from an EMBL/GenBank/DDBJ whole genome shotgun (WGS) entry which is preliminary data.</text>
</comment>
<dbReference type="EC" id="3.5.2.9" evidence="1"/>
<reference evidence="2 3" key="1">
    <citation type="submission" date="2018-05" db="EMBL/GenBank/DDBJ databases">
        <title>Freshwater and sediment microbial communities from various areas in North America, analyzing microbe dynamics in response to fracking.</title>
        <authorList>
            <person name="Lamendella R."/>
        </authorList>
    </citation>
    <scope>NUCLEOTIDE SEQUENCE [LARGE SCALE GENOMIC DNA]</scope>
    <source>
        <strain evidence="2 3">67</strain>
    </source>
</reference>
<dbReference type="HAMAP" id="MF_00691">
    <property type="entry name" value="PxpA"/>
    <property type="match status" value="1"/>
</dbReference>